<dbReference type="Gene3D" id="3.30.930.10">
    <property type="entry name" value="Bira Bifunctional Protein, Domain 2"/>
    <property type="match status" value="1"/>
</dbReference>
<dbReference type="CDD" id="cd00496">
    <property type="entry name" value="PheRS_alpha_core"/>
    <property type="match status" value="1"/>
</dbReference>
<dbReference type="InterPro" id="IPR010978">
    <property type="entry name" value="tRNA-bd_arm"/>
</dbReference>
<evidence type="ECO:0000256" key="8">
    <source>
        <dbReference type="ARBA" id="ARBA00022840"/>
    </source>
</evidence>
<dbReference type="Pfam" id="PF02912">
    <property type="entry name" value="Phe_tRNA-synt_N"/>
    <property type="match status" value="1"/>
</dbReference>
<evidence type="ECO:0000256" key="5">
    <source>
        <dbReference type="ARBA" id="ARBA00022598"/>
    </source>
</evidence>
<evidence type="ECO:0000256" key="9">
    <source>
        <dbReference type="ARBA" id="ARBA00022842"/>
    </source>
</evidence>
<keyword evidence="8 13" id="KW-0067">ATP-binding</keyword>
<comment type="caution">
    <text evidence="15">The sequence shown here is derived from an EMBL/GenBank/DDBJ whole genome shotgun (WGS) entry which is preliminary data.</text>
</comment>
<evidence type="ECO:0000256" key="4">
    <source>
        <dbReference type="ARBA" id="ARBA00022490"/>
    </source>
</evidence>
<dbReference type="InterPro" id="IPR004529">
    <property type="entry name" value="Phe-tRNA-synth_IIc_asu"/>
</dbReference>
<keyword evidence="9 13" id="KW-0460">Magnesium</keyword>
<evidence type="ECO:0000256" key="13">
    <source>
        <dbReference type="HAMAP-Rule" id="MF_00281"/>
    </source>
</evidence>
<organism evidence="15 16">
    <name type="scientific">Candidatus Dojkabacteria bacterium</name>
    <dbReference type="NCBI Taxonomy" id="2099670"/>
    <lineage>
        <taxon>Bacteria</taxon>
        <taxon>Candidatus Dojkabacteria</taxon>
    </lineage>
</organism>
<comment type="subcellular location">
    <subcellularLocation>
        <location evidence="1 13">Cytoplasm</location>
    </subcellularLocation>
</comment>
<evidence type="ECO:0000256" key="3">
    <source>
        <dbReference type="ARBA" id="ARBA00011209"/>
    </source>
</evidence>
<dbReference type="EMBL" id="JAGQLG010000064">
    <property type="protein sequence ID" value="MCA9382128.1"/>
    <property type="molecule type" value="Genomic_DNA"/>
</dbReference>
<dbReference type="NCBIfam" id="TIGR00468">
    <property type="entry name" value="pheS"/>
    <property type="match status" value="1"/>
</dbReference>
<feature type="binding site" evidence="13">
    <location>
        <position position="282"/>
    </location>
    <ligand>
        <name>Mg(2+)</name>
        <dbReference type="ChEBI" id="CHEBI:18420"/>
        <note>shared with beta subunit</note>
    </ligand>
</feature>
<dbReference type="GO" id="GO:0005524">
    <property type="term" value="F:ATP binding"/>
    <property type="evidence" value="ECO:0007669"/>
    <property type="project" value="UniProtKB-UniRule"/>
</dbReference>
<dbReference type="PROSITE" id="PS50862">
    <property type="entry name" value="AA_TRNA_LIGASE_II"/>
    <property type="match status" value="1"/>
</dbReference>
<reference evidence="15" key="2">
    <citation type="journal article" date="2021" name="Microbiome">
        <title>Successional dynamics and alternative stable states in a saline activated sludge microbial community over 9 years.</title>
        <authorList>
            <person name="Wang Y."/>
            <person name="Ye J."/>
            <person name="Ju F."/>
            <person name="Liu L."/>
            <person name="Boyd J.A."/>
            <person name="Deng Y."/>
            <person name="Parks D.H."/>
            <person name="Jiang X."/>
            <person name="Yin X."/>
            <person name="Woodcroft B.J."/>
            <person name="Tyson G.W."/>
            <person name="Hugenholtz P."/>
            <person name="Polz M.F."/>
            <person name="Zhang T."/>
        </authorList>
    </citation>
    <scope>NUCLEOTIDE SEQUENCE</scope>
    <source>
        <strain evidence="15">HKST-UBA10</strain>
    </source>
</reference>
<dbReference type="InterPro" id="IPR006195">
    <property type="entry name" value="aa-tRNA-synth_II"/>
</dbReference>
<evidence type="ECO:0000259" key="14">
    <source>
        <dbReference type="PROSITE" id="PS50862"/>
    </source>
</evidence>
<dbReference type="Proteomes" id="UP000782843">
    <property type="component" value="Unassembled WGS sequence"/>
</dbReference>
<evidence type="ECO:0000256" key="1">
    <source>
        <dbReference type="ARBA" id="ARBA00004496"/>
    </source>
</evidence>
<dbReference type="GO" id="GO:0006432">
    <property type="term" value="P:phenylalanyl-tRNA aminoacylation"/>
    <property type="evidence" value="ECO:0007669"/>
    <property type="project" value="UniProtKB-UniRule"/>
</dbReference>
<gene>
    <name evidence="13 15" type="primary">pheS</name>
    <name evidence="15" type="ORF">KC660_01830</name>
</gene>
<dbReference type="InterPro" id="IPR022911">
    <property type="entry name" value="Phe_tRNA_ligase_alpha1_bac"/>
</dbReference>
<comment type="cofactor">
    <cofactor evidence="13">
        <name>Mg(2+)</name>
        <dbReference type="ChEBI" id="CHEBI:18420"/>
    </cofactor>
    <text evidence="13">Binds 2 magnesium ions per tetramer.</text>
</comment>
<comment type="similarity">
    <text evidence="2 13">Belongs to the class-II aminoacyl-tRNA synthetase family. Phe-tRNA synthetase alpha subunit type 1 subfamily.</text>
</comment>
<dbReference type="GO" id="GO:0000049">
    <property type="term" value="F:tRNA binding"/>
    <property type="evidence" value="ECO:0007669"/>
    <property type="project" value="InterPro"/>
</dbReference>
<dbReference type="PANTHER" id="PTHR11538:SF41">
    <property type="entry name" value="PHENYLALANINE--TRNA LIGASE, MITOCHONDRIAL"/>
    <property type="match status" value="1"/>
</dbReference>
<dbReference type="GO" id="GO:0005737">
    <property type="term" value="C:cytoplasm"/>
    <property type="evidence" value="ECO:0007669"/>
    <property type="project" value="UniProtKB-SubCell"/>
</dbReference>
<feature type="domain" description="Aminoacyl-transfer RNA synthetases class-II family profile" evidence="14">
    <location>
        <begin position="193"/>
        <end position="358"/>
    </location>
</feature>
<comment type="catalytic activity">
    <reaction evidence="12 13">
        <text>tRNA(Phe) + L-phenylalanine + ATP = L-phenylalanyl-tRNA(Phe) + AMP + diphosphate + H(+)</text>
        <dbReference type="Rhea" id="RHEA:19413"/>
        <dbReference type="Rhea" id="RHEA-COMP:9668"/>
        <dbReference type="Rhea" id="RHEA-COMP:9699"/>
        <dbReference type="ChEBI" id="CHEBI:15378"/>
        <dbReference type="ChEBI" id="CHEBI:30616"/>
        <dbReference type="ChEBI" id="CHEBI:33019"/>
        <dbReference type="ChEBI" id="CHEBI:58095"/>
        <dbReference type="ChEBI" id="CHEBI:78442"/>
        <dbReference type="ChEBI" id="CHEBI:78531"/>
        <dbReference type="ChEBI" id="CHEBI:456215"/>
        <dbReference type="EC" id="6.1.1.20"/>
    </reaction>
</comment>
<dbReference type="PANTHER" id="PTHR11538">
    <property type="entry name" value="PHENYLALANYL-TRNA SYNTHETASE"/>
    <property type="match status" value="1"/>
</dbReference>
<evidence type="ECO:0000256" key="12">
    <source>
        <dbReference type="ARBA" id="ARBA00049255"/>
    </source>
</evidence>
<dbReference type="GO" id="GO:0004826">
    <property type="term" value="F:phenylalanine-tRNA ligase activity"/>
    <property type="evidence" value="ECO:0007669"/>
    <property type="project" value="UniProtKB-UniRule"/>
</dbReference>
<evidence type="ECO:0000256" key="6">
    <source>
        <dbReference type="ARBA" id="ARBA00022723"/>
    </source>
</evidence>
<proteinExistence type="inferred from homology"/>
<name>A0A955L3E1_9BACT</name>
<dbReference type="GO" id="GO:0000287">
    <property type="term" value="F:magnesium ion binding"/>
    <property type="evidence" value="ECO:0007669"/>
    <property type="project" value="UniProtKB-UniRule"/>
</dbReference>
<keyword evidence="7 13" id="KW-0547">Nucleotide-binding</keyword>
<reference evidence="15" key="1">
    <citation type="submission" date="2020-04" db="EMBL/GenBank/DDBJ databases">
        <authorList>
            <person name="Zhang T."/>
        </authorList>
    </citation>
    <scope>NUCLEOTIDE SEQUENCE</scope>
    <source>
        <strain evidence="15">HKST-UBA10</strain>
    </source>
</reference>
<evidence type="ECO:0000256" key="7">
    <source>
        <dbReference type="ARBA" id="ARBA00022741"/>
    </source>
</evidence>
<dbReference type="SUPFAM" id="SSF55681">
    <property type="entry name" value="Class II aaRS and biotin synthetases"/>
    <property type="match status" value="1"/>
</dbReference>
<comment type="subunit">
    <text evidence="3 13">Tetramer of two alpha and two beta subunits.</text>
</comment>
<accession>A0A955L3E1</accession>
<dbReference type="InterPro" id="IPR045864">
    <property type="entry name" value="aa-tRNA-synth_II/BPL/LPL"/>
</dbReference>
<evidence type="ECO:0000256" key="11">
    <source>
        <dbReference type="ARBA" id="ARBA00023146"/>
    </source>
</evidence>
<dbReference type="HAMAP" id="MF_00281">
    <property type="entry name" value="Phe_tRNA_synth_alpha1"/>
    <property type="match status" value="1"/>
</dbReference>
<dbReference type="SUPFAM" id="SSF46589">
    <property type="entry name" value="tRNA-binding arm"/>
    <property type="match status" value="1"/>
</dbReference>
<dbReference type="EC" id="6.1.1.20" evidence="13"/>
<dbReference type="Pfam" id="PF01409">
    <property type="entry name" value="tRNA-synt_2d"/>
    <property type="match status" value="1"/>
</dbReference>
<keyword evidence="11 13" id="KW-0030">Aminoacyl-tRNA synthetase</keyword>
<evidence type="ECO:0000256" key="2">
    <source>
        <dbReference type="ARBA" id="ARBA00010207"/>
    </source>
</evidence>
<evidence type="ECO:0000256" key="10">
    <source>
        <dbReference type="ARBA" id="ARBA00022917"/>
    </source>
</evidence>
<evidence type="ECO:0000313" key="16">
    <source>
        <dbReference type="Proteomes" id="UP000782843"/>
    </source>
</evidence>
<keyword evidence="4 13" id="KW-0963">Cytoplasm</keyword>
<keyword evidence="6 13" id="KW-0479">Metal-binding</keyword>
<sequence length="359" mass="41526">MNQSDERNSNITTQEFISSLEKIQEQFYPDIETVDTEDKLNEIRIKYLGRKSDLSKLLSSLKDLPKEDRKEAGGKSNQLKQEIEAGLNRRQEILIQNKIHDESNTTIDETIPGVEPQLGSIHPLTQIRFKVEDIFQKMGFEIIEPFEIDNDYNTFTALNIPVDHPARDMWDTFWTEDKNIPITHTSSMQNRILKGSEPPIRAIVPGKCFRNEATDASHEHTFYQVEGVYVDKGITFTDMIGTLQEFLRNYFEKDVEMAASIFSDDKDRIETRIQPSFFPFVEPAIEIMIKWRVGNEDKWLEVIPCGPIHPQVLIEGGLDPEVYSGFAWGFGLDRLVMIKYGLEDIRNFHGGDLRFLKQF</sequence>
<dbReference type="InterPro" id="IPR002319">
    <property type="entry name" value="Phenylalanyl-tRNA_Synthase"/>
</dbReference>
<keyword evidence="5 13" id="KW-0436">Ligase</keyword>
<dbReference type="AlphaFoldDB" id="A0A955L3E1"/>
<evidence type="ECO:0000313" key="15">
    <source>
        <dbReference type="EMBL" id="MCA9382128.1"/>
    </source>
</evidence>
<dbReference type="InterPro" id="IPR004188">
    <property type="entry name" value="Phe-tRNA_ligase_II_N"/>
</dbReference>
<protein>
    <recommendedName>
        <fullName evidence="13">Phenylalanine--tRNA ligase alpha subunit</fullName>
        <ecNumber evidence="13">6.1.1.20</ecNumber>
    </recommendedName>
    <alternativeName>
        <fullName evidence="13">Phenylalanyl-tRNA synthetase alpha subunit</fullName>
        <shortName evidence="13">PheRS</shortName>
    </alternativeName>
</protein>
<keyword evidence="10 13" id="KW-0648">Protein biosynthesis</keyword>